<protein>
    <submittedName>
        <fullName evidence="1">Uncharacterized protein</fullName>
    </submittedName>
</protein>
<gene>
    <name evidence="1" type="ORF">LCGC14_0664040</name>
</gene>
<name>A0A0F9QXU3_9ZZZZ</name>
<reference evidence="1" key="1">
    <citation type="journal article" date="2015" name="Nature">
        <title>Complex archaea that bridge the gap between prokaryotes and eukaryotes.</title>
        <authorList>
            <person name="Spang A."/>
            <person name="Saw J.H."/>
            <person name="Jorgensen S.L."/>
            <person name="Zaremba-Niedzwiedzka K."/>
            <person name="Martijn J."/>
            <person name="Lind A.E."/>
            <person name="van Eijk R."/>
            <person name="Schleper C."/>
            <person name="Guy L."/>
            <person name="Ettema T.J."/>
        </authorList>
    </citation>
    <scope>NUCLEOTIDE SEQUENCE</scope>
</reference>
<comment type="caution">
    <text evidence="1">The sequence shown here is derived from an EMBL/GenBank/DDBJ whole genome shotgun (WGS) entry which is preliminary data.</text>
</comment>
<dbReference type="EMBL" id="LAZR01001283">
    <property type="protein sequence ID" value="KKN47299.1"/>
    <property type="molecule type" value="Genomic_DNA"/>
</dbReference>
<sequence>MTDYKESKEMTVELLQSAISKVPINIFELHSNPSARKNLRINEALTMSSLLLWRQRDYGKKTCIPLHSTFTDMGEIKGKKCVKVELYGQPSETMPLTGSFEFRGWIESKEEEYFLVRPDDKESANEQV</sequence>
<accession>A0A0F9QXU3</accession>
<proteinExistence type="predicted"/>
<dbReference type="AlphaFoldDB" id="A0A0F9QXU3"/>
<evidence type="ECO:0000313" key="1">
    <source>
        <dbReference type="EMBL" id="KKN47299.1"/>
    </source>
</evidence>
<organism evidence="1">
    <name type="scientific">marine sediment metagenome</name>
    <dbReference type="NCBI Taxonomy" id="412755"/>
    <lineage>
        <taxon>unclassified sequences</taxon>
        <taxon>metagenomes</taxon>
        <taxon>ecological metagenomes</taxon>
    </lineage>
</organism>